<evidence type="ECO:0008006" key="8">
    <source>
        <dbReference type="Google" id="ProtNLM"/>
    </source>
</evidence>
<evidence type="ECO:0000313" key="6">
    <source>
        <dbReference type="EMBL" id="CAF4483460.1"/>
    </source>
</evidence>
<gene>
    <name evidence="6" type="ORF">BYL167_LOCUS35244</name>
    <name evidence="5" type="ORF">SMN809_LOCUS25216</name>
</gene>
<dbReference type="Gene3D" id="3.40.50.300">
    <property type="entry name" value="P-loop containing nucleotide triphosphate hydrolases"/>
    <property type="match status" value="3"/>
</dbReference>
<dbReference type="EMBL" id="CAJOBH010073569">
    <property type="protein sequence ID" value="CAF4483460.1"/>
    <property type="molecule type" value="Genomic_DNA"/>
</dbReference>
<keyword evidence="2" id="KW-0547">Nucleotide-binding</keyword>
<comment type="caution">
    <text evidence="6">The sequence shown here is derived from an EMBL/GenBank/DDBJ whole genome shotgun (WGS) entry which is preliminary data.</text>
</comment>
<dbReference type="CDD" id="cd18787">
    <property type="entry name" value="SF2_C_DEAD"/>
    <property type="match status" value="1"/>
</dbReference>
<dbReference type="InterPro" id="IPR014001">
    <property type="entry name" value="Helicase_ATP-bd"/>
</dbReference>
<evidence type="ECO:0000259" key="3">
    <source>
        <dbReference type="PROSITE" id="PS51192"/>
    </source>
</evidence>
<keyword evidence="1" id="KW-0378">Hydrolase</keyword>
<keyword evidence="2" id="KW-0067">ATP-binding</keyword>
<name>A0A8S2X840_9BILA</name>
<dbReference type="Proteomes" id="UP000681967">
    <property type="component" value="Unassembled WGS sequence"/>
</dbReference>
<dbReference type="InterPro" id="IPR001650">
    <property type="entry name" value="Helicase_C-like"/>
</dbReference>
<evidence type="ECO:0000256" key="2">
    <source>
        <dbReference type="ARBA" id="ARBA00022806"/>
    </source>
</evidence>
<feature type="domain" description="Helicase C-terminal" evidence="4">
    <location>
        <begin position="196"/>
        <end position="331"/>
    </location>
</feature>
<feature type="domain" description="Helicase ATP-binding" evidence="3">
    <location>
        <begin position="72"/>
        <end position="167"/>
    </location>
</feature>
<dbReference type="Proteomes" id="UP000676336">
    <property type="component" value="Unassembled WGS sequence"/>
</dbReference>
<accession>A0A8S2X840</accession>
<dbReference type="PROSITE" id="PS51192">
    <property type="entry name" value="HELICASE_ATP_BIND_1"/>
    <property type="match status" value="1"/>
</dbReference>
<dbReference type="PROSITE" id="PS51194">
    <property type="entry name" value="HELICASE_CTER"/>
    <property type="match status" value="1"/>
</dbReference>
<reference evidence="6" key="1">
    <citation type="submission" date="2021-02" db="EMBL/GenBank/DDBJ databases">
        <authorList>
            <person name="Nowell W R."/>
        </authorList>
    </citation>
    <scope>NUCLEOTIDE SEQUENCE</scope>
</reference>
<dbReference type="InterPro" id="IPR027417">
    <property type="entry name" value="P-loop_NTPase"/>
</dbReference>
<evidence type="ECO:0000313" key="5">
    <source>
        <dbReference type="EMBL" id="CAF4280064.1"/>
    </source>
</evidence>
<dbReference type="SMART" id="SM00490">
    <property type="entry name" value="HELICc"/>
    <property type="match status" value="1"/>
</dbReference>
<dbReference type="SUPFAM" id="SSF52540">
    <property type="entry name" value="P-loop containing nucleoside triphosphate hydrolases"/>
    <property type="match status" value="1"/>
</dbReference>
<sequence length="331" mass="37961">MSKGKNDTNQNSNTDTSFMELDGLIQSNWTEVVEQFEKMDLLEKLLRGIYSYDFEQPTALQQRATKLCILPLILASTRELTQHIQEVVLALGKYMSVTGVTHHVCIGGTYVGVNMKRLEAGVQIFVEQIHDVIEIMPQNTQIIFLSATFPSNALEVTTKYMKDPIKIVVTEKELTLEGVRQLYVTVSREEESKFDELVDLYEMIAVQCIIFCNTRRKIDWLTEKMRSRNLVVSSRHGDKDQIERDDTMKEFRIGSTQVLITTVLSARITDVQKVSVVINYDFPNNREDYIDRVGRKCVTVNFVTDEDRVMLRYITCGTKVFAIMSIGVRPC</sequence>
<evidence type="ECO:0000259" key="4">
    <source>
        <dbReference type="PROSITE" id="PS51194"/>
    </source>
</evidence>
<dbReference type="GO" id="GO:0016787">
    <property type="term" value="F:hydrolase activity"/>
    <property type="evidence" value="ECO:0007669"/>
    <property type="project" value="UniProtKB-KW"/>
</dbReference>
<dbReference type="EMBL" id="CAJOBI010032440">
    <property type="protein sequence ID" value="CAF4280064.1"/>
    <property type="molecule type" value="Genomic_DNA"/>
</dbReference>
<evidence type="ECO:0000313" key="7">
    <source>
        <dbReference type="Proteomes" id="UP000681967"/>
    </source>
</evidence>
<evidence type="ECO:0000256" key="1">
    <source>
        <dbReference type="ARBA" id="ARBA00022801"/>
    </source>
</evidence>
<dbReference type="Pfam" id="PF00271">
    <property type="entry name" value="Helicase_C"/>
    <property type="match status" value="1"/>
</dbReference>
<dbReference type="PANTHER" id="PTHR47958">
    <property type="entry name" value="ATP-DEPENDENT RNA HELICASE DBP3"/>
    <property type="match status" value="1"/>
</dbReference>
<organism evidence="6 7">
    <name type="scientific">Rotaria magnacalcarata</name>
    <dbReference type="NCBI Taxonomy" id="392030"/>
    <lineage>
        <taxon>Eukaryota</taxon>
        <taxon>Metazoa</taxon>
        <taxon>Spiralia</taxon>
        <taxon>Gnathifera</taxon>
        <taxon>Rotifera</taxon>
        <taxon>Eurotatoria</taxon>
        <taxon>Bdelloidea</taxon>
        <taxon>Philodinida</taxon>
        <taxon>Philodinidae</taxon>
        <taxon>Rotaria</taxon>
    </lineage>
</organism>
<proteinExistence type="predicted"/>
<dbReference type="AlphaFoldDB" id="A0A8S2X840"/>
<dbReference type="GO" id="GO:0004386">
    <property type="term" value="F:helicase activity"/>
    <property type="evidence" value="ECO:0007669"/>
    <property type="project" value="UniProtKB-KW"/>
</dbReference>
<protein>
    <recommendedName>
        <fullName evidence="8">RNA helicase</fullName>
    </recommendedName>
</protein>
<keyword evidence="2" id="KW-0347">Helicase</keyword>